<reference evidence="2 3" key="1">
    <citation type="submission" date="2013-02" db="EMBL/GenBank/DDBJ databases">
        <title>The Genome Sequence of Lactobacillus catenaformis F0143.</title>
        <authorList>
            <consortium name="The Broad Institute Genome Sequencing Platform"/>
            <person name="Earl A."/>
            <person name="Ward D."/>
            <person name="Feldgarden M."/>
            <person name="Gevers D."/>
            <person name="Izard J."/>
            <person name="Blanton J.M."/>
            <person name="Mathney J."/>
            <person name="Dewhirst F.E."/>
            <person name="Young S.K."/>
            <person name="Zeng Q."/>
            <person name="Gargeya S."/>
            <person name="Fitzgerald M."/>
            <person name="Haas B."/>
            <person name="Abouelleil A."/>
            <person name="Alvarado L."/>
            <person name="Arachchi H.M."/>
            <person name="Berlin A."/>
            <person name="Chapman S.B."/>
            <person name="Gearin G."/>
            <person name="Goldberg J."/>
            <person name="Griggs A."/>
            <person name="Gujja S."/>
            <person name="Hansen M."/>
            <person name="Heiman D."/>
            <person name="Howarth C."/>
            <person name="Larimer J."/>
            <person name="Lui A."/>
            <person name="MacDonald P.J.P."/>
            <person name="McCowen C."/>
            <person name="Montmayeur A."/>
            <person name="Murphy C."/>
            <person name="Neiman D."/>
            <person name="Pearson M."/>
            <person name="Priest M."/>
            <person name="Roberts A."/>
            <person name="Saif S."/>
            <person name="Shea T."/>
            <person name="Sisk P."/>
            <person name="Stolte C."/>
            <person name="Sykes S."/>
            <person name="Wortman J."/>
            <person name="Nusbaum C."/>
            <person name="Birren B."/>
        </authorList>
    </citation>
    <scope>NUCLEOTIDE SEQUENCE [LARGE SCALE GENOMIC DNA]</scope>
    <source>
        <strain evidence="2 3">OT 569</strain>
    </source>
</reference>
<feature type="region of interest" description="Disordered" evidence="1">
    <location>
        <begin position="1"/>
        <end position="142"/>
    </location>
</feature>
<accession>M2PJR3</accession>
<name>M2PJR3_9FIRM</name>
<dbReference type="AlphaFoldDB" id="M2PJR3"/>
<dbReference type="Proteomes" id="UP000011758">
    <property type="component" value="Unassembled WGS sequence"/>
</dbReference>
<dbReference type="STRING" id="999415.HMPREF9943_01884"/>
<evidence type="ECO:0000313" key="3">
    <source>
        <dbReference type="Proteomes" id="UP000011758"/>
    </source>
</evidence>
<feature type="compositionally biased region" description="Basic and acidic residues" evidence="1">
    <location>
        <begin position="82"/>
        <end position="100"/>
    </location>
</feature>
<evidence type="ECO:0000313" key="2">
    <source>
        <dbReference type="EMBL" id="EMD15834.1"/>
    </source>
</evidence>
<feature type="compositionally biased region" description="Basic and acidic residues" evidence="1">
    <location>
        <begin position="1"/>
        <end position="17"/>
    </location>
</feature>
<protein>
    <recommendedName>
        <fullName evidence="4">Helicase ATP-binding domain-containing protein</fullName>
    </recommendedName>
</protein>
<dbReference type="eggNOG" id="COG0827">
    <property type="taxonomic scope" value="Bacteria"/>
</dbReference>
<comment type="caution">
    <text evidence="2">The sequence shown here is derived from an EMBL/GenBank/DDBJ whole genome shotgun (WGS) entry which is preliminary data.</text>
</comment>
<evidence type="ECO:0008006" key="4">
    <source>
        <dbReference type="Google" id="ProtNLM"/>
    </source>
</evidence>
<keyword evidence="3" id="KW-1185">Reference proteome</keyword>
<feature type="compositionally biased region" description="Basic and acidic residues" evidence="1">
    <location>
        <begin position="44"/>
        <end position="75"/>
    </location>
</feature>
<organism evidence="2 3">
    <name type="scientific">Eggerthia catenaformis OT 569 = DSM 20559</name>
    <dbReference type="NCBI Taxonomy" id="999415"/>
    <lineage>
        <taxon>Bacteria</taxon>
        <taxon>Bacillati</taxon>
        <taxon>Bacillota</taxon>
        <taxon>Erysipelotrichia</taxon>
        <taxon>Erysipelotrichales</taxon>
        <taxon>Coprobacillaceae</taxon>
        <taxon>Eggerthia</taxon>
    </lineage>
</organism>
<feature type="non-terminal residue" evidence="2">
    <location>
        <position position="960"/>
    </location>
</feature>
<feature type="compositionally biased region" description="Polar residues" evidence="1">
    <location>
        <begin position="126"/>
        <end position="142"/>
    </location>
</feature>
<gene>
    <name evidence="2" type="ORF">HMPREF9943_01884</name>
</gene>
<feature type="non-terminal residue" evidence="2">
    <location>
        <position position="1"/>
    </location>
</feature>
<proteinExistence type="predicted"/>
<evidence type="ECO:0000256" key="1">
    <source>
        <dbReference type="SAM" id="MobiDB-lite"/>
    </source>
</evidence>
<sequence>EENVLRRDDQERNESGRVLRNGEYGRDNRENQGEYAKQLGGTDGLHKGVSESDLRSDEAGLHFRERGAELLRDVSRPIQGEETDRTPDGYSETGDRIYEDRETEIDDSLEDRGREQSTVWGDDFSSEGNDNQGSSGNLKDNTNVELKEADKASFSLPENTYGQMRLTIPLTQKDIDTVLINGGNHDGGRLPIIAEFSKGKRNEELGEYLQDTFRGGNGFYIGEREVSSWYSDKGIHLTYGTSAREDNTQILSWSDAASRINELLDRGEFATNVELSEAYDYERDRISESLWYLYHDLSEEGKAQGYFDFIERGGGFPEETKRLSEALKNPEYLKDTIKEYSRFLAGYKENRGVLRFHYHKVDSLYQRLQELELTRKEYSTNLTELPKVKPFITDDEVLATLSRGSGIDKGKERITKFFKENHTLQEKANFLKDEYGIGGSSHAVSGAMGSDEWHDAKGLKLQKKDCSDVFLTWSSVAKHIDELLSKNLYLEEKKIESNTEIEEKEPQYYSKDNPENLMTDEMLERVPELYAQEDVSLADKQVHAAYIIPLRSNWTWYMTEYDRESGDAFGLVLGIEPEWGYFNLEELKELNAQRLILEDFPKTFRELKDTELVKQMDEQELQSAFNGELSFEEETELDVSEEIEERVPVTPIQGTLFDYLKEREEVELNEKAESLAGEFAVKEGDTVYFNYEEYRVREISKNQITGRNDLWLDPSRTGNHQIPIVDVEDNEDLLKQISLERPAFIIGDEVRYKDKDYTITRFDDMGNNLKTVTVKDDTEYLGGMITGSDVIPYRLESDLERVFENLNYTKLEKTIEEVEIKKTEAHNFKITEETLPEKLSPSERLNQNIEAISMLNRVESGQRELDSTAQEVLARYVGWGGLSEVFDESKGGQWKEARAFLKENLSHAEYEAARESTLTSFYTPKTVIDGIYKTLSDMGFKQGNILEPSMGIGNFIGNIP</sequence>
<dbReference type="EMBL" id="AGEJ01000036">
    <property type="protein sequence ID" value="EMD15834.1"/>
    <property type="molecule type" value="Genomic_DNA"/>
</dbReference>
<feature type="compositionally biased region" description="Basic and acidic residues" evidence="1">
    <location>
        <begin position="23"/>
        <end position="32"/>
    </location>
</feature>